<reference evidence="6 7" key="1">
    <citation type="submission" date="2018-09" db="EMBL/GenBank/DDBJ databases">
        <title>The draft genome of Acinetobacter spp. strains.</title>
        <authorList>
            <person name="Qin J."/>
            <person name="Feng Y."/>
            <person name="Zong Z."/>
        </authorList>
    </citation>
    <scope>NUCLEOTIDE SEQUENCE [LARGE SCALE GENOMIC DNA]</scope>
    <source>
        <strain evidence="6 7">WCHAc060096</strain>
    </source>
</reference>
<feature type="transmembrane region" description="Helical" evidence="4">
    <location>
        <begin position="254"/>
        <end position="274"/>
    </location>
</feature>
<proteinExistence type="predicted"/>
<sequence>MFSPRLKAFFKPADQDKPSFFSILLIGIAQIIVWGGSFFLLAVMARPIMSEMGWGRELVYGALSLSILVSAFALPYIGRLITRHGGKEILAMSGVITALGLLILAFSYHIAIFFLAWIVIGLGMSIGLYDTLFAVLGNLFGLNAKVAITSVTLISGFCTTIVWPVQAYGVSLFGWRATCVFGAVVMIIVIWPIYHYALPKPKKIAEQPSLKQKKKANSISIPKSMYHLISVIFMITSIIMTVMTVQLIDILQENGLALASAIAISALIGPSQVASRMLDLVIKFDHPIKSLLVSVILVVLGIALLCIAPKYAALAMIIYGAGNGLRSIVRGTLPLTLVKKEEYAYLMGKLARPSLIAQAMTPLIAGYMIDTLGANTVLYSIAFLALLNVIFSMLLMKEIRQKKVITQS</sequence>
<evidence type="ECO:0000259" key="5">
    <source>
        <dbReference type="PROSITE" id="PS50850"/>
    </source>
</evidence>
<feature type="transmembrane region" description="Helical" evidence="4">
    <location>
        <begin position="286"/>
        <end position="305"/>
    </location>
</feature>
<keyword evidence="7" id="KW-1185">Reference proteome</keyword>
<keyword evidence="2 4" id="KW-1133">Transmembrane helix</keyword>
<feature type="transmembrane region" description="Helical" evidence="4">
    <location>
        <begin position="376"/>
        <end position="396"/>
    </location>
</feature>
<dbReference type="GO" id="GO:0022857">
    <property type="term" value="F:transmembrane transporter activity"/>
    <property type="evidence" value="ECO:0007669"/>
    <property type="project" value="InterPro"/>
</dbReference>
<dbReference type="AlphaFoldDB" id="A0A3A8EJP2"/>
<evidence type="ECO:0000313" key="7">
    <source>
        <dbReference type="Proteomes" id="UP000269001"/>
    </source>
</evidence>
<evidence type="ECO:0000256" key="3">
    <source>
        <dbReference type="ARBA" id="ARBA00023136"/>
    </source>
</evidence>
<dbReference type="RefSeq" id="WP_120369401.1">
    <property type="nucleotide sequence ID" value="NZ_RAXU01000004.1"/>
</dbReference>
<dbReference type="PANTHER" id="PTHR11360">
    <property type="entry name" value="MONOCARBOXYLATE TRANSPORTER"/>
    <property type="match status" value="1"/>
</dbReference>
<feature type="transmembrane region" description="Helical" evidence="4">
    <location>
        <begin position="20"/>
        <end position="46"/>
    </location>
</feature>
<dbReference type="PANTHER" id="PTHR11360:SF308">
    <property type="entry name" value="BLL3089 PROTEIN"/>
    <property type="match status" value="1"/>
</dbReference>
<dbReference type="InterPro" id="IPR050327">
    <property type="entry name" value="Proton-linked_MCT"/>
</dbReference>
<organism evidence="6 7">
    <name type="scientific">Acinetobacter guerrae</name>
    <dbReference type="NCBI Taxonomy" id="1843371"/>
    <lineage>
        <taxon>Bacteria</taxon>
        <taxon>Pseudomonadati</taxon>
        <taxon>Pseudomonadota</taxon>
        <taxon>Gammaproteobacteria</taxon>
        <taxon>Moraxellales</taxon>
        <taxon>Moraxellaceae</taxon>
        <taxon>Acinetobacter</taxon>
    </lineage>
</organism>
<dbReference type="InterPro" id="IPR011701">
    <property type="entry name" value="MFS"/>
</dbReference>
<dbReference type="Pfam" id="PF07690">
    <property type="entry name" value="MFS_1"/>
    <property type="match status" value="1"/>
</dbReference>
<evidence type="ECO:0000256" key="1">
    <source>
        <dbReference type="ARBA" id="ARBA00022692"/>
    </source>
</evidence>
<feature type="transmembrane region" description="Helical" evidence="4">
    <location>
        <begin position="114"/>
        <end position="139"/>
    </location>
</feature>
<feature type="transmembrane region" description="Helical" evidence="4">
    <location>
        <begin position="225"/>
        <end position="248"/>
    </location>
</feature>
<dbReference type="InterPro" id="IPR020846">
    <property type="entry name" value="MFS_dom"/>
</dbReference>
<accession>A0A3A8EJP2</accession>
<dbReference type="InterPro" id="IPR036259">
    <property type="entry name" value="MFS_trans_sf"/>
</dbReference>
<feature type="transmembrane region" description="Helical" evidence="4">
    <location>
        <begin position="89"/>
        <end position="108"/>
    </location>
</feature>
<evidence type="ECO:0000313" key="6">
    <source>
        <dbReference type="EMBL" id="RKG35112.1"/>
    </source>
</evidence>
<feature type="domain" description="Major facilitator superfamily (MFS) profile" evidence="5">
    <location>
        <begin position="23"/>
        <end position="400"/>
    </location>
</feature>
<dbReference type="PROSITE" id="PS50850">
    <property type="entry name" value="MFS"/>
    <property type="match status" value="1"/>
</dbReference>
<gene>
    <name evidence="6" type="ORF">D7V21_04835</name>
</gene>
<feature type="transmembrane region" description="Helical" evidence="4">
    <location>
        <begin position="172"/>
        <end position="194"/>
    </location>
</feature>
<feature type="transmembrane region" description="Helical" evidence="4">
    <location>
        <begin position="58"/>
        <end position="77"/>
    </location>
</feature>
<name>A0A3A8EJP2_9GAMM</name>
<dbReference type="Proteomes" id="UP000269001">
    <property type="component" value="Unassembled WGS sequence"/>
</dbReference>
<protein>
    <submittedName>
        <fullName evidence="6">MFS transporter</fullName>
    </submittedName>
</protein>
<evidence type="ECO:0000256" key="2">
    <source>
        <dbReference type="ARBA" id="ARBA00022989"/>
    </source>
</evidence>
<keyword evidence="1 4" id="KW-0812">Transmembrane</keyword>
<comment type="caution">
    <text evidence="6">The sequence shown here is derived from an EMBL/GenBank/DDBJ whole genome shotgun (WGS) entry which is preliminary data.</text>
</comment>
<keyword evidence="3 4" id="KW-0472">Membrane</keyword>
<dbReference type="EMBL" id="RAXU01000004">
    <property type="protein sequence ID" value="RKG35112.1"/>
    <property type="molecule type" value="Genomic_DNA"/>
</dbReference>
<evidence type="ECO:0000256" key="4">
    <source>
        <dbReference type="SAM" id="Phobius"/>
    </source>
</evidence>
<dbReference type="Gene3D" id="1.20.1250.20">
    <property type="entry name" value="MFS general substrate transporter like domains"/>
    <property type="match status" value="1"/>
</dbReference>
<dbReference type="SUPFAM" id="SSF103473">
    <property type="entry name" value="MFS general substrate transporter"/>
    <property type="match status" value="1"/>
</dbReference>
<feature type="transmembrane region" description="Helical" evidence="4">
    <location>
        <begin position="146"/>
        <end position="166"/>
    </location>
</feature>